<keyword evidence="2" id="KW-1185">Reference proteome</keyword>
<accession>A0A9W7C1H3</accession>
<gene>
    <name evidence="1" type="ORF">TrST_g976</name>
</gene>
<name>A0A9W7C1H3_9STRA</name>
<dbReference type="OrthoDB" id="10249338at2759"/>
<evidence type="ECO:0000313" key="1">
    <source>
        <dbReference type="EMBL" id="GMH98266.1"/>
    </source>
</evidence>
<organism evidence="1 2">
    <name type="scientific">Triparma strigata</name>
    <dbReference type="NCBI Taxonomy" id="1606541"/>
    <lineage>
        <taxon>Eukaryota</taxon>
        <taxon>Sar</taxon>
        <taxon>Stramenopiles</taxon>
        <taxon>Ochrophyta</taxon>
        <taxon>Bolidophyceae</taxon>
        <taxon>Parmales</taxon>
        <taxon>Triparmaceae</taxon>
        <taxon>Triparma</taxon>
    </lineage>
</organism>
<dbReference type="AlphaFoldDB" id="A0A9W7C1H3"/>
<reference evidence="2" key="1">
    <citation type="journal article" date="2023" name="Commun. Biol.">
        <title>Genome analysis of Parmales, the sister group of diatoms, reveals the evolutionary specialization of diatoms from phago-mixotrophs to photoautotrophs.</title>
        <authorList>
            <person name="Ban H."/>
            <person name="Sato S."/>
            <person name="Yoshikawa S."/>
            <person name="Yamada K."/>
            <person name="Nakamura Y."/>
            <person name="Ichinomiya M."/>
            <person name="Sato N."/>
            <person name="Blanc-Mathieu R."/>
            <person name="Endo H."/>
            <person name="Kuwata A."/>
            <person name="Ogata H."/>
        </authorList>
    </citation>
    <scope>NUCLEOTIDE SEQUENCE [LARGE SCALE GENOMIC DNA]</scope>
    <source>
        <strain evidence="2">NIES 3701</strain>
    </source>
</reference>
<dbReference type="EMBL" id="BRXY01000513">
    <property type="protein sequence ID" value="GMH98266.1"/>
    <property type="molecule type" value="Genomic_DNA"/>
</dbReference>
<dbReference type="Proteomes" id="UP001165085">
    <property type="component" value="Unassembled WGS sequence"/>
</dbReference>
<comment type="caution">
    <text evidence="1">The sequence shown here is derived from an EMBL/GenBank/DDBJ whole genome shotgun (WGS) entry which is preliminary data.</text>
</comment>
<dbReference type="InterPro" id="IPR059162">
    <property type="entry name" value="RIIAD1"/>
</dbReference>
<evidence type="ECO:0008006" key="3">
    <source>
        <dbReference type="Google" id="ProtNLM"/>
    </source>
</evidence>
<proteinExistence type="predicted"/>
<dbReference type="PANTHER" id="PTHR15505:SF4">
    <property type="entry name" value="RIIA DOMAIN-CONTAINING PROTEIN 1"/>
    <property type="match status" value="1"/>
</dbReference>
<dbReference type="PANTHER" id="PTHR15505">
    <property type="entry name" value="RIIA DOMAIN-CONTAINING PROTEIN 1"/>
    <property type="match status" value="1"/>
</dbReference>
<sequence>MDSLTPEQQAALNQTKMEMRISNEQYIREHKELKHLISVFMSKILQDKPEDTVAYAVKYFTKPDLEETIEKETRNPTTFDS</sequence>
<evidence type="ECO:0000313" key="2">
    <source>
        <dbReference type="Proteomes" id="UP001165085"/>
    </source>
</evidence>
<dbReference type="CDD" id="cd22971">
    <property type="entry name" value="DD_RIIAD1"/>
    <property type="match status" value="1"/>
</dbReference>
<protein>
    <recommendedName>
        <fullName evidence="3">RIIa domain-containing protein</fullName>
    </recommendedName>
</protein>
<dbReference type="SUPFAM" id="SSF47391">
    <property type="entry name" value="Dimerization-anchoring domain of cAMP-dependent PK regulatory subunit"/>
    <property type="match status" value="1"/>
</dbReference>